<protein>
    <submittedName>
        <fullName evidence="2">Acyl-CoA carboxylase subunit epsilon</fullName>
    </submittedName>
</protein>
<evidence type="ECO:0000313" key="3">
    <source>
        <dbReference type="Proteomes" id="UP001139502"/>
    </source>
</evidence>
<keyword evidence="3" id="KW-1185">Reference proteome</keyword>
<sequence length="63" mass="6829">MEPNDAQRPLLSVVKGEPSEEELAALTLAVLSRRGGADPGAGPPRAGDRTRRPRRRRARAVSR</sequence>
<organism evidence="2 3">
    <name type="scientific">Rothia santali</name>
    <dbReference type="NCBI Taxonomy" id="2949643"/>
    <lineage>
        <taxon>Bacteria</taxon>
        <taxon>Bacillati</taxon>
        <taxon>Actinomycetota</taxon>
        <taxon>Actinomycetes</taxon>
        <taxon>Micrococcales</taxon>
        <taxon>Micrococcaceae</taxon>
        <taxon>Rothia</taxon>
    </lineage>
</organism>
<reference evidence="2" key="1">
    <citation type="submission" date="2022-06" db="EMBL/GenBank/DDBJ databases">
        <title>Rothia sp. isolated from sandalwood seedling.</title>
        <authorList>
            <person name="Tuikhar N."/>
            <person name="Kirdat K."/>
            <person name="Thorat V."/>
            <person name="Swetha P."/>
            <person name="Padma S."/>
            <person name="Sundararaj R."/>
            <person name="Yadav A."/>
        </authorList>
    </citation>
    <scope>NUCLEOTIDE SEQUENCE</scope>
    <source>
        <strain evidence="2">AR01</strain>
    </source>
</reference>
<dbReference type="Proteomes" id="UP001139502">
    <property type="component" value="Unassembled WGS sequence"/>
</dbReference>
<feature type="region of interest" description="Disordered" evidence="1">
    <location>
        <begin position="32"/>
        <end position="63"/>
    </location>
</feature>
<feature type="compositionally biased region" description="Basic residues" evidence="1">
    <location>
        <begin position="51"/>
        <end position="63"/>
    </location>
</feature>
<name>A0A9X2HIY7_9MICC</name>
<dbReference type="GO" id="GO:0003989">
    <property type="term" value="F:acetyl-CoA carboxylase activity"/>
    <property type="evidence" value="ECO:0007669"/>
    <property type="project" value="InterPro"/>
</dbReference>
<dbReference type="GO" id="GO:0004658">
    <property type="term" value="F:propionyl-CoA carboxylase activity"/>
    <property type="evidence" value="ECO:0007669"/>
    <property type="project" value="InterPro"/>
</dbReference>
<dbReference type="Pfam" id="PF13822">
    <property type="entry name" value="ACC_epsilon"/>
    <property type="match status" value="1"/>
</dbReference>
<dbReference type="AlphaFoldDB" id="A0A9X2HIY7"/>
<dbReference type="RefSeq" id="WP_254165141.1">
    <property type="nucleotide sequence ID" value="NZ_JANAFB010000005.1"/>
</dbReference>
<dbReference type="InterPro" id="IPR032716">
    <property type="entry name" value="ACC_epsilon"/>
</dbReference>
<gene>
    <name evidence="2" type="ORF">NBM05_03485</name>
</gene>
<proteinExistence type="predicted"/>
<evidence type="ECO:0000313" key="2">
    <source>
        <dbReference type="EMBL" id="MCP3425113.1"/>
    </source>
</evidence>
<comment type="caution">
    <text evidence="2">The sequence shown here is derived from an EMBL/GenBank/DDBJ whole genome shotgun (WGS) entry which is preliminary data.</text>
</comment>
<accession>A0A9X2HIY7</accession>
<evidence type="ECO:0000256" key="1">
    <source>
        <dbReference type="SAM" id="MobiDB-lite"/>
    </source>
</evidence>
<dbReference type="EMBL" id="JANAFB010000005">
    <property type="protein sequence ID" value="MCP3425113.1"/>
    <property type="molecule type" value="Genomic_DNA"/>
</dbReference>